<organism evidence="2">
    <name type="scientific">marine sediment metagenome</name>
    <dbReference type="NCBI Taxonomy" id="412755"/>
    <lineage>
        <taxon>unclassified sequences</taxon>
        <taxon>metagenomes</taxon>
        <taxon>ecological metagenomes</taxon>
    </lineage>
</organism>
<dbReference type="GO" id="GO:0000287">
    <property type="term" value="F:magnesium ion binding"/>
    <property type="evidence" value="ECO:0007669"/>
    <property type="project" value="TreeGrafter"/>
</dbReference>
<dbReference type="GO" id="GO:0004422">
    <property type="term" value="F:hypoxanthine phosphoribosyltransferase activity"/>
    <property type="evidence" value="ECO:0007669"/>
    <property type="project" value="TreeGrafter"/>
</dbReference>
<proteinExistence type="predicted"/>
<dbReference type="CDD" id="cd06223">
    <property type="entry name" value="PRTases_typeI"/>
    <property type="match status" value="1"/>
</dbReference>
<dbReference type="GO" id="GO:0046100">
    <property type="term" value="P:hypoxanthine metabolic process"/>
    <property type="evidence" value="ECO:0007669"/>
    <property type="project" value="TreeGrafter"/>
</dbReference>
<evidence type="ECO:0000313" key="2">
    <source>
        <dbReference type="EMBL" id="KKN53960.1"/>
    </source>
</evidence>
<name>A0A0F9RBN7_9ZZZZ</name>
<evidence type="ECO:0000259" key="1">
    <source>
        <dbReference type="Pfam" id="PF00156"/>
    </source>
</evidence>
<protein>
    <recommendedName>
        <fullName evidence="1">Phosphoribosyltransferase domain-containing protein</fullName>
    </recommendedName>
</protein>
<dbReference type="AlphaFoldDB" id="A0A0F9RBN7"/>
<dbReference type="Gene3D" id="3.40.50.2020">
    <property type="match status" value="1"/>
</dbReference>
<dbReference type="InterPro" id="IPR000836">
    <property type="entry name" value="PRTase_dom"/>
</dbReference>
<feature type="domain" description="Phosphoribosyltransferase" evidence="1">
    <location>
        <begin position="7"/>
        <end position="161"/>
    </location>
</feature>
<sequence length="185" mass="21416">MMISSEEIRIRIKQLAFSIFNDYYINKNIKTINFIYILDGAFIFAADLCRELYRKGMSLNIGSLTMKTYVGTESVKNPIINPLLNYSLEGKDVLVVEDILDTGNTINHLEIILSGQKPKSIEYCCLLKKNHNRCILHSNIDIKYIGFTIPDDFVIGYGLDYNGLYREIPYIKEYKYFKVIINESL</sequence>
<dbReference type="PANTHER" id="PTHR43340:SF1">
    <property type="entry name" value="HYPOXANTHINE PHOSPHORIBOSYLTRANSFERASE"/>
    <property type="match status" value="1"/>
</dbReference>
<dbReference type="SUPFAM" id="SSF53271">
    <property type="entry name" value="PRTase-like"/>
    <property type="match status" value="1"/>
</dbReference>
<dbReference type="GO" id="GO:0032264">
    <property type="term" value="P:IMP salvage"/>
    <property type="evidence" value="ECO:0007669"/>
    <property type="project" value="TreeGrafter"/>
</dbReference>
<dbReference type="GO" id="GO:0006178">
    <property type="term" value="P:guanine salvage"/>
    <property type="evidence" value="ECO:0007669"/>
    <property type="project" value="TreeGrafter"/>
</dbReference>
<comment type="caution">
    <text evidence="2">The sequence shown here is derived from an EMBL/GenBank/DDBJ whole genome shotgun (WGS) entry which is preliminary data.</text>
</comment>
<dbReference type="Pfam" id="PF00156">
    <property type="entry name" value="Pribosyltran"/>
    <property type="match status" value="1"/>
</dbReference>
<reference evidence="2" key="1">
    <citation type="journal article" date="2015" name="Nature">
        <title>Complex archaea that bridge the gap between prokaryotes and eukaryotes.</title>
        <authorList>
            <person name="Spang A."/>
            <person name="Saw J.H."/>
            <person name="Jorgensen S.L."/>
            <person name="Zaremba-Niedzwiedzka K."/>
            <person name="Martijn J."/>
            <person name="Lind A.E."/>
            <person name="van Eijk R."/>
            <person name="Schleper C."/>
            <person name="Guy L."/>
            <person name="Ettema T.J."/>
        </authorList>
    </citation>
    <scope>NUCLEOTIDE SEQUENCE</scope>
</reference>
<dbReference type="InterPro" id="IPR050408">
    <property type="entry name" value="HGPRT"/>
</dbReference>
<gene>
    <name evidence="2" type="ORF">LCGC14_0596980</name>
</gene>
<dbReference type="PANTHER" id="PTHR43340">
    <property type="entry name" value="HYPOXANTHINE-GUANINE PHOSPHORIBOSYLTRANSFERASE"/>
    <property type="match status" value="1"/>
</dbReference>
<dbReference type="GO" id="GO:0032263">
    <property type="term" value="P:GMP salvage"/>
    <property type="evidence" value="ECO:0007669"/>
    <property type="project" value="TreeGrafter"/>
</dbReference>
<dbReference type="GO" id="GO:0005829">
    <property type="term" value="C:cytosol"/>
    <property type="evidence" value="ECO:0007669"/>
    <property type="project" value="TreeGrafter"/>
</dbReference>
<accession>A0A0F9RBN7</accession>
<dbReference type="EMBL" id="LAZR01000949">
    <property type="protein sequence ID" value="KKN53960.1"/>
    <property type="molecule type" value="Genomic_DNA"/>
</dbReference>
<dbReference type="InterPro" id="IPR029057">
    <property type="entry name" value="PRTase-like"/>
</dbReference>